<dbReference type="CDD" id="cd00099">
    <property type="entry name" value="IgV"/>
    <property type="match status" value="1"/>
</dbReference>
<feature type="chain" id="PRO_5043541814" description="Ig-like domain-containing protein" evidence="9">
    <location>
        <begin position="23"/>
        <end position="335"/>
    </location>
</feature>
<evidence type="ECO:0000313" key="12">
    <source>
        <dbReference type="Proteomes" id="UP001460270"/>
    </source>
</evidence>
<comment type="caution">
    <text evidence="11">The sequence shown here is derived from an EMBL/GenBank/DDBJ whole genome shotgun (WGS) entry which is preliminary data.</text>
</comment>
<dbReference type="AlphaFoldDB" id="A0AAW0NYT4"/>
<evidence type="ECO:0000256" key="1">
    <source>
        <dbReference type="ARBA" id="ARBA00004236"/>
    </source>
</evidence>
<evidence type="ECO:0000256" key="6">
    <source>
        <dbReference type="ARBA" id="ARBA00023157"/>
    </source>
</evidence>
<dbReference type="InterPro" id="IPR007110">
    <property type="entry name" value="Ig-like_dom"/>
</dbReference>
<dbReference type="Gene3D" id="2.60.40.10">
    <property type="entry name" value="Immunoglobulins"/>
    <property type="match status" value="2"/>
</dbReference>
<keyword evidence="5 8" id="KW-0472">Membrane</keyword>
<keyword evidence="6" id="KW-1015">Disulfide bond</keyword>
<dbReference type="InterPro" id="IPR013106">
    <property type="entry name" value="Ig_V-set"/>
</dbReference>
<protein>
    <recommendedName>
        <fullName evidence="10">Ig-like domain-containing protein</fullName>
    </recommendedName>
</protein>
<keyword evidence="3 9" id="KW-0732">Signal</keyword>
<name>A0AAW0NYT4_9GOBI</name>
<gene>
    <name evidence="11" type="ORF">WMY93_017274</name>
</gene>
<evidence type="ECO:0000256" key="3">
    <source>
        <dbReference type="ARBA" id="ARBA00022729"/>
    </source>
</evidence>
<feature type="domain" description="Ig-like" evidence="10">
    <location>
        <begin position="6"/>
        <end position="122"/>
    </location>
</feature>
<evidence type="ECO:0000256" key="9">
    <source>
        <dbReference type="SAM" id="SignalP"/>
    </source>
</evidence>
<organism evidence="11 12">
    <name type="scientific">Mugilogobius chulae</name>
    <name type="common">yellowstripe goby</name>
    <dbReference type="NCBI Taxonomy" id="88201"/>
    <lineage>
        <taxon>Eukaryota</taxon>
        <taxon>Metazoa</taxon>
        <taxon>Chordata</taxon>
        <taxon>Craniata</taxon>
        <taxon>Vertebrata</taxon>
        <taxon>Euteleostomi</taxon>
        <taxon>Actinopterygii</taxon>
        <taxon>Neopterygii</taxon>
        <taxon>Teleostei</taxon>
        <taxon>Neoteleostei</taxon>
        <taxon>Acanthomorphata</taxon>
        <taxon>Gobiaria</taxon>
        <taxon>Gobiiformes</taxon>
        <taxon>Gobioidei</taxon>
        <taxon>Gobiidae</taxon>
        <taxon>Gobionellinae</taxon>
        <taxon>Mugilogobius</taxon>
    </lineage>
</organism>
<keyword evidence="7" id="KW-0325">Glycoprotein</keyword>
<dbReference type="SMART" id="SM00409">
    <property type="entry name" value="IG"/>
    <property type="match status" value="2"/>
</dbReference>
<dbReference type="InterPro" id="IPR052051">
    <property type="entry name" value="TCR_complex_component"/>
</dbReference>
<dbReference type="Proteomes" id="UP001460270">
    <property type="component" value="Unassembled WGS sequence"/>
</dbReference>
<evidence type="ECO:0000256" key="2">
    <source>
        <dbReference type="ARBA" id="ARBA00022475"/>
    </source>
</evidence>
<evidence type="ECO:0000256" key="7">
    <source>
        <dbReference type="ARBA" id="ARBA00023180"/>
    </source>
</evidence>
<comment type="subcellular location">
    <subcellularLocation>
        <location evidence="1">Cell membrane</location>
    </subcellularLocation>
</comment>
<evidence type="ECO:0000259" key="10">
    <source>
        <dbReference type="PROSITE" id="PS50835"/>
    </source>
</evidence>
<dbReference type="PANTHER" id="PTHR19433:SF127">
    <property type="entry name" value="NITR9"/>
    <property type="match status" value="1"/>
</dbReference>
<dbReference type="GO" id="GO:0009617">
    <property type="term" value="P:response to bacterium"/>
    <property type="evidence" value="ECO:0007669"/>
    <property type="project" value="TreeGrafter"/>
</dbReference>
<sequence length="335" mass="37082">MNRMRPLFEVVFVLSLVSASKAQVNRHELTDFLSATVGDDITLNCSYEDKLQLGSNTLFWYKQSLGTIPVVVSSSGQYHQGKTLHGEFKEDRRFTLESIHEKNNLNIKIKHVQMFDAAVYLCINSFMQDLKILQSVTVLVKTLNSTFAVHQSPNEDTDPGQSVILNCTVQNVRCDGPHRVHWFKQAEASAAGVLYSSGGNSNQCERKTKKSPTNSCVYNLPIDNVSSEQTGTYYCAVAACGQVLFGNGTRIDIKDGVSASVVYVLNGVSVFSTSLVIGLTILICTQNITGTCKRISTAKTKNSSKLNQYKATEEVNKSDPAQDTWSECIYFRVEQ</sequence>
<evidence type="ECO:0000313" key="11">
    <source>
        <dbReference type="EMBL" id="KAK7904667.1"/>
    </source>
</evidence>
<dbReference type="InterPro" id="IPR036179">
    <property type="entry name" value="Ig-like_dom_sf"/>
</dbReference>
<feature type="signal peptide" evidence="9">
    <location>
        <begin position="1"/>
        <end position="22"/>
    </location>
</feature>
<dbReference type="Pfam" id="PF07686">
    <property type="entry name" value="V-set"/>
    <property type="match status" value="2"/>
</dbReference>
<reference evidence="12" key="1">
    <citation type="submission" date="2024-04" db="EMBL/GenBank/DDBJ databases">
        <title>Salinicola lusitanus LLJ914,a marine bacterium isolated from the Okinawa Trough.</title>
        <authorList>
            <person name="Li J."/>
        </authorList>
    </citation>
    <scope>NUCLEOTIDE SEQUENCE [LARGE SCALE GENOMIC DNA]</scope>
</reference>
<dbReference type="EMBL" id="JBBPFD010000012">
    <property type="protein sequence ID" value="KAK7904667.1"/>
    <property type="molecule type" value="Genomic_DNA"/>
</dbReference>
<dbReference type="SMART" id="SM00406">
    <property type="entry name" value="IGv"/>
    <property type="match status" value="2"/>
</dbReference>
<keyword evidence="8" id="KW-0812">Transmembrane</keyword>
<dbReference type="SUPFAM" id="SSF48726">
    <property type="entry name" value="Immunoglobulin"/>
    <property type="match status" value="2"/>
</dbReference>
<dbReference type="PANTHER" id="PTHR19433">
    <property type="entry name" value="T-CELL RECEPTOR ALPHA CHAIN V REGION-RELATED"/>
    <property type="match status" value="1"/>
</dbReference>
<dbReference type="GO" id="GO:0005886">
    <property type="term" value="C:plasma membrane"/>
    <property type="evidence" value="ECO:0007669"/>
    <property type="project" value="UniProtKB-SubCell"/>
</dbReference>
<evidence type="ECO:0000256" key="4">
    <source>
        <dbReference type="ARBA" id="ARBA00022859"/>
    </source>
</evidence>
<keyword evidence="8" id="KW-1133">Transmembrane helix</keyword>
<keyword evidence="12" id="KW-1185">Reference proteome</keyword>
<feature type="transmembrane region" description="Helical" evidence="8">
    <location>
        <begin position="261"/>
        <end position="284"/>
    </location>
</feature>
<feature type="domain" description="Ig-like" evidence="10">
    <location>
        <begin position="145"/>
        <end position="237"/>
    </location>
</feature>
<dbReference type="InterPro" id="IPR003599">
    <property type="entry name" value="Ig_sub"/>
</dbReference>
<dbReference type="InterPro" id="IPR013783">
    <property type="entry name" value="Ig-like_fold"/>
</dbReference>
<evidence type="ECO:0000256" key="5">
    <source>
        <dbReference type="ARBA" id="ARBA00023136"/>
    </source>
</evidence>
<evidence type="ECO:0000256" key="8">
    <source>
        <dbReference type="SAM" id="Phobius"/>
    </source>
</evidence>
<proteinExistence type="predicted"/>
<dbReference type="GO" id="GO:0002376">
    <property type="term" value="P:immune system process"/>
    <property type="evidence" value="ECO:0007669"/>
    <property type="project" value="UniProtKB-KW"/>
</dbReference>
<accession>A0AAW0NYT4</accession>
<dbReference type="PROSITE" id="PS50835">
    <property type="entry name" value="IG_LIKE"/>
    <property type="match status" value="2"/>
</dbReference>
<keyword evidence="2" id="KW-1003">Cell membrane</keyword>
<keyword evidence="4" id="KW-0391">Immunity</keyword>